<evidence type="ECO:0000256" key="1">
    <source>
        <dbReference type="SAM" id="MobiDB-lite"/>
    </source>
</evidence>
<accession>A0A7W7N3N2</accession>
<keyword evidence="3" id="KW-1185">Reference proteome</keyword>
<protein>
    <submittedName>
        <fullName evidence="2">Uncharacterized protein</fullName>
    </submittedName>
</protein>
<organism evidence="2 3">
    <name type="scientific">Brevundimonas bullata</name>
    <dbReference type="NCBI Taxonomy" id="13160"/>
    <lineage>
        <taxon>Bacteria</taxon>
        <taxon>Pseudomonadati</taxon>
        <taxon>Pseudomonadota</taxon>
        <taxon>Alphaproteobacteria</taxon>
        <taxon>Caulobacterales</taxon>
        <taxon>Caulobacteraceae</taxon>
        <taxon>Brevundimonas</taxon>
    </lineage>
</organism>
<reference evidence="2 3" key="1">
    <citation type="submission" date="2020-08" db="EMBL/GenBank/DDBJ databases">
        <title>Functional genomics of gut bacteria from endangered species of beetles.</title>
        <authorList>
            <person name="Carlos-Shanley C."/>
        </authorList>
    </citation>
    <scope>NUCLEOTIDE SEQUENCE [LARGE SCALE GENOMIC DNA]</scope>
    <source>
        <strain evidence="2 3">S00123</strain>
    </source>
</reference>
<comment type="caution">
    <text evidence="2">The sequence shown here is derived from an EMBL/GenBank/DDBJ whole genome shotgun (WGS) entry which is preliminary data.</text>
</comment>
<evidence type="ECO:0000313" key="2">
    <source>
        <dbReference type="EMBL" id="MBB4798573.1"/>
    </source>
</evidence>
<name>A0A7W7N3N2_9CAUL</name>
<evidence type="ECO:0000313" key="3">
    <source>
        <dbReference type="Proteomes" id="UP000539957"/>
    </source>
</evidence>
<dbReference type="RefSeq" id="WP_184270134.1">
    <property type="nucleotide sequence ID" value="NZ_JACHKY010000003.1"/>
</dbReference>
<feature type="region of interest" description="Disordered" evidence="1">
    <location>
        <begin position="79"/>
        <end position="104"/>
    </location>
</feature>
<dbReference type="Proteomes" id="UP000539957">
    <property type="component" value="Unassembled WGS sequence"/>
</dbReference>
<sequence>MTTATLDHEQRLATVPDLFRRLMARPLQSLTRARLPASEAVYVFYQEDEPIHVGSPPHLEEQMLAPSLRLALAARVHRPSRGAPRISVSEPTPRPGRRPPIKARWLSVPDGDDRLLLELYAAQTLGLSVSHPRVRAELAAA</sequence>
<gene>
    <name evidence="2" type="ORF">HNP32_002317</name>
</gene>
<dbReference type="AlphaFoldDB" id="A0A7W7N3N2"/>
<dbReference type="EMBL" id="JACHKY010000003">
    <property type="protein sequence ID" value="MBB4798573.1"/>
    <property type="molecule type" value="Genomic_DNA"/>
</dbReference>
<proteinExistence type="predicted"/>